<organism evidence="2 3">
    <name type="scientific">Halteria grandinella</name>
    <dbReference type="NCBI Taxonomy" id="5974"/>
    <lineage>
        <taxon>Eukaryota</taxon>
        <taxon>Sar</taxon>
        <taxon>Alveolata</taxon>
        <taxon>Ciliophora</taxon>
        <taxon>Intramacronucleata</taxon>
        <taxon>Spirotrichea</taxon>
        <taxon>Stichotrichia</taxon>
        <taxon>Sporadotrichida</taxon>
        <taxon>Halteriidae</taxon>
        <taxon>Halteria</taxon>
    </lineage>
</organism>
<protein>
    <submittedName>
        <fullName evidence="2">Uncharacterized protein</fullName>
    </submittedName>
</protein>
<keyword evidence="1" id="KW-0472">Membrane</keyword>
<keyword evidence="1" id="KW-1133">Transmembrane helix</keyword>
<feature type="transmembrane region" description="Helical" evidence="1">
    <location>
        <begin position="29"/>
        <end position="52"/>
    </location>
</feature>
<dbReference type="AlphaFoldDB" id="A0A8J8NYU1"/>
<dbReference type="EMBL" id="RRYP01002509">
    <property type="protein sequence ID" value="TNV84697.1"/>
    <property type="molecule type" value="Genomic_DNA"/>
</dbReference>
<proteinExistence type="predicted"/>
<reference evidence="2" key="1">
    <citation type="submission" date="2019-06" db="EMBL/GenBank/DDBJ databases">
        <authorList>
            <person name="Zheng W."/>
        </authorList>
    </citation>
    <scope>NUCLEOTIDE SEQUENCE</scope>
    <source>
        <strain evidence="2">QDHG01</strain>
    </source>
</reference>
<accession>A0A8J8NYU1</accession>
<evidence type="ECO:0000313" key="2">
    <source>
        <dbReference type="EMBL" id="TNV84697.1"/>
    </source>
</evidence>
<name>A0A8J8NYU1_HALGN</name>
<sequence>MYYTGDCFFLAESSFLGDPLPCEIVAPSYALWFYVNLTSLVFLLCVNIVPYLGGDLEWPDLRVLSSVQTLERLFCWEALRLPKEVTWSASLGLLSACGQSRS</sequence>
<keyword evidence="3" id="KW-1185">Reference proteome</keyword>
<evidence type="ECO:0000313" key="3">
    <source>
        <dbReference type="Proteomes" id="UP000785679"/>
    </source>
</evidence>
<keyword evidence="1" id="KW-0812">Transmembrane</keyword>
<dbReference type="Proteomes" id="UP000785679">
    <property type="component" value="Unassembled WGS sequence"/>
</dbReference>
<comment type="caution">
    <text evidence="2">The sequence shown here is derived from an EMBL/GenBank/DDBJ whole genome shotgun (WGS) entry which is preliminary data.</text>
</comment>
<evidence type="ECO:0000256" key="1">
    <source>
        <dbReference type="SAM" id="Phobius"/>
    </source>
</evidence>
<gene>
    <name evidence="2" type="ORF">FGO68_gene17395</name>
</gene>